<organism evidence="10">
    <name type="scientific">Roseihalotalea indica</name>
    <dbReference type="NCBI Taxonomy" id="2867963"/>
    <lineage>
        <taxon>Bacteria</taxon>
        <taxon>Pseudomonadati</taxon>
        <taxon>Bacteroidota</taxon>
        <taxon>Cytophagia</taxon>
        <taxon>Cytophagales</taxon>
        <taxon>Catalimonadaceae</taxon>
        <taxon>Roseihalotalea</taxon>
    </lineage>
</organism>
<gene>
    <name evidence="10" type="ORF">K4G66_12945</name>
</gene>
<keyword evidence="7" id="KW-0067">ATP-binding</keyword>
<dbReference type="SUPFAM" id="SSF55874">
    <property type="entry name" value="ATPase domain of HSP90 chaperone/DNA topoisomerase II/histidine kinase"/>
    <property type="match status" value="1"/>
</dbReference>
<keyword evidence="8" id="KW-0902">Two-component regulatory system</keyword>
<dbReference type="InterPro" id="IPR036890">
    <property type="entry name" value="HATPase_C_sf"/>
</dbReference>
<dbReference type="GO" id="GO:0005524">
    <property type="term" value="F:ATP binding"/>
    <property type="evidence" value="ECO:0007669"/>
    <property type="project" value="UniProtKB-KW"/>
</dbReference>
<dbReference type="GO" id="GO:0000156">
    <property type="term" value="F:phosphorelay response regulator activity"/>
    <property type="evidence" value="ECO:0007669"/>
    <property type="project" value="TreeGrafter"/>
</dbReference>
<dbReference type="EC" id="2.7.13.3" evidence="2"/>
<evidence type="ECO:0000256" key="7">
    <source>
        <dbReference type="ARBA" id="ARBA00022840"/>
    </source>
</evidence>
<proteinExistence type="predicted"/>
<keyword evidence="4" id="KW-0808">Transferase</keyword>
<protein>
    <recommendedName>
        <fullName evidence="2">histidine kinase</fullName>
        <ecNumber evidence="2">2.7.13.3</ecNumber>
    </recommendedName>
</protein>
<dbReference type="Gene3D" id="3.30.565.10">
    <property type="entry name" value="Histidine kinase-like ATPase, C-terminal domain"/>
    <property type="match status" value="1"/>
</dbReference>
<name>A0AA49GU89_9BACT</name>
<dbReference type="SMART" id="SM00387">
    <property type="entry name" value="HATPase_c"/>
    <property type="match status" value="1"/>
</dbReference>
<feature type="domain" description="Histidine kinase" evidence="9">
    <location>
        <begin position="14"/>
        <end position="234"/>
    </location>
</feature>
<accession>A0AA49GU89</accession>
<dbReference type="PROSITE" id="PS50109">
    <property type="entry name" value="HIS_KIN"/>
    <property type="match status" value="1"/>
</dbReference>
<dbReference type="InterPro" id="IPR003594">
    <property type="entry name" value="HATPase_dom"/>
</dbReference>
<dbReference type="InterPro" id="IPR005467">
    <property type="entry name" value="His_kinase_dom"/>
</dbReference>
<dbReference type="PRINTS" id="PR00344">
    <property type="entry name" value="BCTRLSENSOR"/>
</dbReference>
<evidence type="ECO:0000313" key="10">
    <source>
        <dbReference type="EMBL" id="WKN39600.1"/>
    </source>
</evidence>
<dbReference type="PANTHER" id="PTHR42878:SF7">
    <property type="entry name" value="SENSOR HISTIDINE KINASE GLRK"/>
    <property type="match status" value="1"/>
</dbReference>
<dbReference type="InterPro" id="IPR050351">
    <property type="entry name" value="BphY/WalK/GraS-like"/>
</dbReference>
<sequence>MINDSVSGEEVLTRIGRDLQGKIARIRSCNHMLSAFFEGQADDDQRKCFEAIERDCADLKSIIHNLIDLDRCYEENPDLQPSPIHLNRFLSNLVSDYDSESIFKKRVKLHFEDIDEPIHIMIDPRAIERVVQLVLSNAVKFSHPDTEIIVKFIRYANVANISVADQGIGIPKKLRPYLFSKFTKAARLGTAGEESAGLGLYLAKNIVEKHQGSIWLESEEGIGTNVFINLPIRDRI</sequence>
<keyword evidence="3" id="KW-0597">Phosphoprotein</keyword>
<evidence type="ECO:0000256" key="5">
    <source>
        <dbReference type="ARBA" id="ARBA00022741"/>
    </source>
</evidence>
<dbReference type="GO" id="GO:0007234">
    <property type="term" value="P:osmosensory signaling via phosphorelay pathway"/>
    <property type="evidence" value="ECO:0007669"/>
    <property type="project" value="TreeGrafter"/>
</dbReference>
<dbReference type="AlphaFoldDB" id="A0AA49GU89"/>
<evidence type="ECO:0000256" key="3">
    <source>
        <dbReference type="ARBA" id="ARBA00022553"/>
    </source>
</evidence>
<dbReference type="PANTHER" id="PTHR42878">
    <property type="entry name" value="TWO-COMPONENT HISTIDINE KINASE"/>
    <property type="match status" value="1"/>
</dbReference>
<evidence type="ECO:0000256" key="1">
    <source>
        <dbReference type="ARBA" id="ARBA00000085"/>
    </source>
</evidence>
<evidence type="ECO:0000256" key="4">
    <source>
        <dbReference type="ARBA" id="ARBA00022679"/>
    </source>
</evidence>
<dbReference type="GO" id="GO:0004673">
    <property type="term" value="F:protein histidine kinase activity"/>
    <property type="evidence" value="ECO:0007669"/>
    <property type="project" value="UniProtKB-EC"/>
</dbReference>
<evidence type="ECO:0000256" key="8">
    <source>
        <dbReference type="ARBA" id="ARBA00023012"/>
    </source>
</evidence>
<evidence type="ECO:0000256" key="6">
    <source>
        <dbReference type="ARBA" id="ARBA00022777"/>
    </source>
</evidence>
<keyword evidence="5" id="KW-0547">Nucleotide-binding</keyword>
<evidence type="ECO:0000259" key="9">
    <source>
        <dbReference type="PROSITE" id="PS50109"/>
    </source>
</evidence>
<keyword evidence="6 10" id="KW-0418">Kinase</keyword>
<reference evidence="10" key="1">
    <citation type="journal article" date="2023" name="Comput. Struct. Biotechnol. J.">
        <title>Discovery of a novel marine Bacteroidetes with a rich repertoire of carbohydrate-active enzymes.</title>
        <authorList>
            <person name="Chen B."/>
            <person name="Liu G."/>
            <person name="Chen Q."/>
            <person name="Wang H."/>
            <person name="Liu L."/>
            <person name="Tang K."/>
        </authorList>
    </citation>
    <scope>NUCLEOTIDE SEQUENCE</scope>
    <source>
        <strain evidence="10">TK19036</strain>
    </source>
</reference>
<reference evidence="10" key="2">
    <citation type="journal article" date="2024" name="Antonie Van Leeuwenhoek">
        <title>Roseihalotalea indica gen. nov., sp. nov., a halophilic Bacteroidetes from mesopelagic Southwest Indian Ocean with higher carbohydrate metabolic potential.</title>
        <authorList>
            <person name="Chen B."/>
            <person name="Zhang M."/>
            <person name="Lin D."/>
            <person name="Ye J."/>
            <person name="Tang K."/>
        </authorList>
    </citation>
    <scope>NUCLEOTIDE SEQUENCE</scope>
    <source>
        <strain evidence="10">TK19036</strain>
    </source>
</reference>
<dbReference type="FunFam" id="3.30.565.10:FF:000006">
    <property type="entry name" value="Sensor histidine kinase WalK"/>
    <property type="match status" value="1"/>
</dbReference>
<evidence type="ECO:0000256" key="2">
    <source>
        <dbReference type="ARBA" id="ARBA00012438"/>
    </source>
</evidence>
<dbReference type="GO" id="GO:0030295">
    <property type="term" value="F:protein kinase activator activity"/>
    <property type="evidence" value="ECO:0007669"/>
    <property type="project" value="TreeGrafter"/>
</dbReference>
<dbReference type="EMBL" id="CP120682">
    <property type="protein sequence ID" value="WKN39600.1"/>
    <property type="molecule type" value="Genomic_DNA"/>
</dbReference>
<comment type="catalytic activity">
    <reaction evidence="1">
        <text>ATP + protein L-histidine = ADP + protein N-phospho-L-histidine.</text>
        <dbReference type="EC" id="2.7.13.3"/>
    </reaction>
</comment>
<dbReference type="Pfam" id="PF02518">
    <property type="entry name" value="HATPase_c"/>
    <property type="match status" value="1"/>
</dbReference>
<dbReference type="InterPro" id="IPR004358">
    <property type="entry name" value="Sig_transdc_His_kin-like_C"/>
</dbReference>